<dbReference type="SUPFAM" id="SSF158472">
    <property type="entry name" value="HAMP domain-like"/>
    <property type="match status" value="1"/>
</dbReference>
<keyword evidence="5" id="KW-0175">Coiled coil</keyword>
<evidence type="ECO:0000256" key="5">
    <source>
        <dbReference type="SAM" id="Coils"/>
    </source>
</evidence>
<keyword evidence="6" id="KW-0812">Transmembrane</keyword>
<dbReference type="PANTHER" id="PTHR43531:SF11">
    <property type="entry name" value="METHYL-ACCEPTING CHEMOTAXIS PROTEIN 3"/>
    <property type="match status" value="1"/>
</dbReference>
<feature type="transmembrane region" description="Helical" evidence="6">
    <location>
        <begin position="183"/>
        <end position="206"/>
    </location>
</feature>
<dbReference type="PANTHER" id="PTHR43531">
    <property type="entry name" value="PROTEIN ICFG"/>
    <property type="match status" value="1"/>
</dbReference>
<dbReference type="GO" id="GO:0007165">
    <property type="term" value="P:signal transduction"/>
    <property type="evidence" value="ECO:0007669"/>
    <property type="project" value="UniProtKB-KW"/>
</dbReference>
<protein>
    <submittedName>
        <fullName evidence="9">Methyl-accepting chemotaxis protein</fullName>
    </submittedName>
</protein>
<organism evidence="9 10">
    <name type="scientific">Rhizobium giardinii</name>
    <dbReference type="NCBI Taxonomy" id="56731"/>
    <lineage>
        <taxon>Bacteria</taxon>
        <taxon>Pseudomonadati</taxon>
        <taxon>Pseudomonadota</taxon>
        <taxon>Alphaproteobacteria</taxon>
        <taxon>Hyphomicrobiales</taxon>
        <taxon>Rhizobiaceae</taxon>
        <taxon>Rhizobium/Agrobacterium group</taxon>
        <taxon>Rhizobium</taxon>
    </lineage>
</organism>
<evidence type="ECO:0000313" key="9">
    <source>
        <dbReference type="EMBL" id="MBB5537580.1"/>
    </source>
</evidence>
<dbReference type="AlphaFoldDB" id="A0A7W8UDV8"/>
<dbReference type="Pfam" id="PF12729">
    <property type="entry name" value="4HB_MCP_1"/>
    <property type="match status" value="1"/>
</dbReference>
<evidence type="ECO:0000313" key="10">
    <source>
        <dbReference type="Proteomes" id="UP000585507"/>
    </source>
</evidence>
<keyword evidence="10" id="KW-1185">Reference proteome</keyword>
<comment type="subcellular location">
    <subcellularLocation>
        <location evidence="1">Membrane</location>
    </subcellularLocation>
</comment>
<comment type="caution">
    <text evidence="9">The sequence shown here is derived from an EMBL/GenBank/DDBJ whole genome shotgun (WGS) entry which is preliminary data.</text>
</comment>
<comment type="similarity">
    <text evidence="3">Belongs to the methyl-accepting chemotaxis (MCP) protein family.</text>
</comment>
<reference evidence="9 10" key="1">
    <citation type="submission" date="2020-08" db="EMBL/GenBank/DDBJ databases">
        <title>Genomic Encyclopedia of Type Strains, Phase IV (KMG-V): Genome sequencing to study the core and pangenomes of soil and plant-associated prokaryotes.</title>
        <authorList>
            <person name="Whitman W."/>
        </authorList>
    </citation>
    <scope>NUCLEOTIDE SEQUENCE [LARGE SCALE GENOMIC DNA]</scope>
    <source>
        <strain evidence="9 10">SEMIA 4084</strain>
    </source>
</reference>
<feature type="domain" description="HAMP" evidence="8">
    <location>
        <begin position="207"/>
        <end position="260"/>
    </location>
</feature>
<dbReference type="GO" id="GO:0006935">
    <property type="term" value="P:chemotaxis"/>
    <property type="evidence" value="ECO:0007669"/>
    <property type="project" value="UniProtKB-KW"/>
</dbReference>
<evidence type="ECO:0000256" key="2">
    <source>
        <dbReference type="ARBA" id="ARBA00022500"/>
    </source>
</evidence>
<dbReference type="Pfam" id="PF00672">
    <property type="entry name" value="HAMP"/>
    <property type="match status" value="1"/>
</dbReference>
<accession>A0A7W8UDV8</accession>
<keyword evidence="2" id="KW-0145">Chemotaxis</keyword>
<dbReference type="GO" id="GO:0016020">
    <property type="term" value="C:membrane"/>
    <property type="evidence" value="ECO:0007669"/>
    <property type="project" value="UniProtKB-SubCell"/>
</dbReference>
<evidence type="ECO:0000256" key="1">
    <source>
        <dbReference type="ARBA" id="ARBA00004370"/>
    </source>
</evidence>
<dbReference type="PROSITE" id="PS50885">
    <property type="entry name" value="HAMP"/>
    <property type="match status" value="2"/>
</dbReference>
<name>A0A7W8UDV8_9HYPH</name>
<feature type="domain" description="Methyl-accepting transducer" evidence="7">
    <location>
        <begin position="345"/>
        <end position="574"/>
    </location>
</feature>
<dbReference type="SMART" id="SM00304">
    <property type="entry name" value="HAMP"/>
    <property type="match status" value="2"/>
</dbReference>
<dbReference type="InterPro" id="IPR051310">
    <property type="entry name" value="MCP_chemotaxis"/>
</dbReference>
<keyword evidence="4" id="KW-0807">Transducer</keyword>
<dbReference type="RefSeq" id="WP_026203325.1">
    <property type="nucleotide sequence ID" value="NZ_JACHBK010000010.1"/>
</dbReference>
<dbReference type="CDD" id="cd11386">
    <property type="entry name" value="MCP_signal"/>
    <property type="match status" value="1"/>
</dbReference>
<dbReference type="InterPro" id="IPR003660">
    <property type="entry name" value="HAMP_dom"/>
</dbReference>
<sequence length="643" mass="68195">MSRPKIKTALVGMLVAISIIFGGFAFYSVNRLEVVNKYVSELATNWMPSLALAKNMSADLSTLRVVYRDHLLSVDDAGRERAEARIKQTGEAFLVHLVAFEKNATSKSQTNQIRAEVQRYDAVGARVVTASRMGKTDEAKKILWSELAPQADKIVKQVSALVETVEAGAKGTYSSSQVVHDTALVVTLIAIGLCAVAIGGSIWFAVSGIARPIQTITASMKNLAQGNSNSAIPYDGRADEIGDMAAAVEVFRVNAVANQRLEQEAHAQRNQTEQERRKVAEAERIKADAMVHATSGLANGLKHLASGDLTFQLSEPFAADFESLRSDFNAAVGQLAETLGSVAQSTGTIDNGTREISQSAEDLSKRTEQQAASLEETAAALDQITANVTNSSKRADEARTVAVEANKSAADSGKVVADAVNAMQKIEQSSNQIASIIGVIDEIAFQTNLLALNAGVEAARAGDAGKGFAVVAQEVRELAQRSAKAAKEIKDLIRNSSAEVQSGVKLVSETGQALKTIEGYIITVNRHMDSIATSAREQSIGLAEVNTAVNQMDQVTQQNAAMVEETNAASATLANEAGRLRELISQFQLGGQRSPQTITARKLTGLTFASNQHKPVGSPVRRMANSVAKAFGGGLAASANDSL</sequence>
<dbReference type="Pfam" id="PF00015">
    <property type="entry name" value="MCPsignal"/>
    <property type="match status" value="1"/>
</dbReference>
<dbReference type="InterPro" id="IPR024478">
    <property type="entry name" value="HlyB_4HB_MCP"/>
</dbReference>
<feature type="domain" description="HAMP" evidence="8">
    <location>
        <begin position="288"/>
        <end position="340"/>
    </location>
</feature>
<dbReference type="SMART" id="SM00283">
    <property type="entry name" value="MA"/>
    <property type="match status" value="1"/>
</dbReference>
<dbReference type="Gene3D" id="1.10.287.950">
    <property type="entry name" value="Methyl-accepting chemotaxis protein"/>
    <property type="match status" value="1"/>
</dbReference>
<evidence type="ECO:0000256" key="3">
    <source>
        <dbReference type="ARBA" id="ARBA00029447"/>
    </source>
</evidence>
<keyword evidence="6" id="KW-1133">Transmembrane helix</keyword>
<dbReference type="InterPro" id="IPR004089">
    <property type="entry name" value="MCPsignal_dom"/>
</dbReference>
<evidence type="ECO:0000256" key="6">
    <source>
        <dbReference type="SAM" id="Phobius"/>
    </source>
</evidence>
<evidence type="ECO:0000256" key="4">
    <source>
        <dbReference type="PROSITE-ProRule" id="PRU00284"/>
    </source>
</evidence>
<dbReference type="CDD" id="cd06225">
    <property type="entry name" value="HAMP"/>
    <property type="match status" value="1"/>
</dbReference>
<dbReference type="SUPFAM" id="SSF58104">
    <property type="entry name" value="Methyl-accepting chemotaxis protein (MCP) signaling domain"/>
    <property type="match status" value="1"/>
</dbReference>
<dbReference type="Proteomes" id="UP000585507">
    <property type="component" value="Unassembled WGS sequence"/>
</dbReference>
<dbReference type="EMBL" id="JACHBK010000010">
    <property type="protein sequence ID" value="MBB5537580.1"/>
    <property type="molecule type" value="Genomic_DNA"/>
</dbReference>
<gene>
    <name evidence="9" type="ORF">GGD55_004300</name>
</gene>
<dbReference type="FunFam" id="1.10.287.950:FF:000001">
    <property type="entry name" value="Methyl-accepting chemotaxis sensory transducer"/>
    <property type="match status" value="1"/>
</dbReference>
<dbReference type="PROSITE" id="PS50111">
    <property type="entry name" value="CHEMOTAXIS_TRANSDUC_2"/>
    <property type="match status" value="1"/>
</dbReference>
<evidence type="ECO:0000259" key="7">
    <source>
        <dbReference type="PROSITE" id="PS50111"/>
    </source>
</evidence>
<proteinExistence type="inferred from homology"/>
<evidence type="ECO:0000259" key="8">
    <source>
        <dbReference type="PROSITE" id="PS50885"/>
    </source>
</evidence>
<keyword evidence="6" id="KW-0472">Membrane</keyword>
<feature type="transmembrane region" description="Helical" evidence="6">
    <location>
        <begin position="6"/>
        <end position="27"/>
    </location>
</feature>
<dbReference type="Gene3D" id="1.10.8.500">
    <property type="entry name" value="HAMP domain in histidine kinase"/>
    <property type="match status" value="1"/>
</dbReference>
<feature type="coiled-coil region" evidence="5">
    <location>
        <begin position="357"/>
        <end position="384"/>
    </location>
</feature>